<reference evidence="1 2" key="1">
    <citation type="submission" date="2016-10" db="EMBL/GenBank/DDBJ databases">
        <authorList>
            <person name="de Groot N.N."/>
        </authorList>
    </citation>
    <scope>NUCLEOTIDE SEQUENCE [LARGE SCALE GENOMIC DNA]</scope>
    <source>
        <strain evidence="1 2">MT12</strain>
    </source>
</reference>
<evidence type="ECO:0000313" key="1">
    <source>
        <dbReference type="EMBL" id="SED25375.1"/>
    </source>
</evidence>
<dbReference type="EMBL" id="FNTH01000001">
    <property type="protein sequence ID" value="SED25375.1"/>
    <property type="molecule type" value="Genomic_DNA"/>
</dbReference>
<gene>
    <name evidence="1" type="ORF">SAMN05444164_4236</name>
</gene>
<accession>A0A1H4Z667</accession>
<evidence type="ECO:0000313" key="2">
    <source>
        <dbReference type="Proteomes" id="UP000198992"/>
    </source>
</evidence>
<organism evidence="1 2">
    <name type="scientific">Bradyrhizobium erythrophlei</name>
    <dbReference type="NCBI Taxonomy" id="1437360"/>
    <lineage>
        <taxon>Bacteria</taxon>
        <taxon>Pseudomonadati</taxon>
        <taxon>Pseudomonadota</taxon>
        <taxon>Alphaproteobacteria</taxon>
        <taxon>Hyphomicrobiales</taxon>
        <taxon>Nitrobacteraceae</taxon>
        <taxon>Bradyrhizobium</taxon>
    </lineage>
</organism>
<name>A0A1H4Z667_9BRAD</name>
<proteinExistence type="predicted"/>
<dbReference type="RefSeq" id="WP_143046763.1">
    <property type="nucleotide sequence ID" value="NZ_FNTH01000001.1"/>
</dbReference>
<protein>
    <submittedName>
        <fullName evidence="1">Uncharacterized protein</fullName>
    </submittedName>
</protein>
<dbReference type="Proteomes" id="UP000198992">
    <property type="component" value="Unassembled WGS sequence"/>
</dbReference>
<sequence length="76" mass="8844">MRDYTFEQSLRTGKDRSRNWLVKECISEHPNDEAAAHESFKAESERGHRTISERFAGQEGRLSFISEKMMRQKAGP</sequence>
<dbReference type="AlphaFoldDB" id="A0A1H4Z667"/>